<dbReference type="Pfam" id="PF03797">
    <property type="entry name" value="Autotransporter"/>
    <property type="match status" value="1"/>
</dbReference>
<feature type="signal peptide" evidence="2">
    <location>
        <begin position="1"/>
        <end position="35"/>
    </location>
</feature>
<sequence length="759" mass="77678">MNTLTRLFFPISARRSLRWAVLSPAFLVISPSVFAAVFNDGGTHTIDASAPPTEGYSVSAGTTLNVNGATSQGINIDGGSTLNMNGGTVNGVGSNGVDVTNSTGTLTGATITADFVGLSAVRQPGSTSGSQVSVTGGSISGGEAGAQVSGFSTLELNNVSVTGTGAGSSGVLIYQGGLVANQSVITGAANGIQMIADPERVGDGSLVLNNTSVHGQSGAAVLVGEGVDVSIDVLNGSTLIGGNGNILEVQGASTANVNVANSALTGNVDVTGNSTANLNFSGAQMTGDFNVEAGSTGNLALANGSLFKGSLTNVDGVTINSGSQWEMTASNTVGTLAMNNGTVTMGQGSNFYQLDVGSLSGNGTFAMNVDFATNQHDVLNVTGASSGDFKLLVAGSGVDPVSPEALTLVHTASGNANFALAGTGLVDVGTYSYGLGSSSNGSGGTDWFLDPNKKTVSPSTQSVLALFNTAPTVWYGELYSLRTRMGELRFNDGQSGSWARAYGNKYNVSESSGVGYSQNQQGFSLGADAPLPMGDGHWLIGAMAGHSNSDLSLKGGTTGNVKSYYVGGYTTWLEPETGYYFDGVVKLNRFENESKVAMSDGTQSKGNYGTTGIGGSAEFGRHIKLDNDFFVEPFGQLSAVTIRGKNYNLDNGLQAEGDQTRSFLGKVGATVGRNLTLDSGTVVQPYLRAAVAHEFAKNNEVKVNNTVFNNDLSGSRSEFGAGVAVKLSKDLQVHADFDYANGKSIEQPFGANVGLRYSW</sequence>
<reference evidence="4 5" key="1">
    <citation type="submission" date="2020-04" db="EMBL/GenBank/DDBJ databases">
        <title>Molecular characterization of pseudomonads from Agaricus bisporus reveal novel blotch 2 pathogens in Western Europe.</title>
        <authorList>
            <person name="Taparia T."/>
            <person name="Krijger M."/>
            <person name="Haynes E."/>
            <person name="Elpinstone J.G."/>
            <person name="Noble R."/>
            <person name="Van Der Wolf J."/>
        </authorList>
    </citation>
    <scope>NUCLEOTIDE SEQUENCE [LARGE SCALE GENOMIC DNA]</scope>
    <source>
        <strain evidence="4 5">G9001</strain>
    </source>
</reference>
<evidence type="ECO:0000313" key="4">
    <source>
        <dbReference type="EMBL" id="NWB87216.1"/>
    </source>
</evidence>
<dbReference type="InterPro" id="IPR005546">
    <property type="entry name" value="Autotransporte_beta"/>
</dbReference>
<accession>A0A7Y7WTW5</accession>
<dbReference type="InterPro" id="IPR051551">
    <property type="entry name" value="Autotransporter_adhesion"/>
</dbReference>
<comment type="caution">
    <text evidence="4">The sequence shown here is derived from an EMBL/GenBank/DDBJ whole genome shotgun (WGS) entry which is preliminary data.</text>
</comment>
<dbReference type="InterPro" id="IPR006315">
    <property type="entry name" value="OM_autotransptr_brl_dom"/>
</dbReference>
<dbReference type="RefSeq" id="WP_177102181.1">
    <property type="nucleotide sequence ID" value="NZ_JACAQA010000017.1"/>
</dbReference>
<dbReference type="InterPro" id="IPR012332">
    <property type="entry name" value="Autotransporter_pectin_lyase_C"/>
</dbReference>
<dbReference type="PANTHER" id="PTHR35037">
    <property type="entry name" value="C-TERMINAL REGION OF AIDA-LIKE PROTEIN"/>
    <property type="match status" value="1"/>
</dbReference>
<dbReference type="InterPro" id="IPR003991">
    <property type="entry name" value="Pertactin_virulence_factor"/>
</dbReference>
<dbReference type="InterPro" id="IPR011050">
    <property type="entry name" value="Pectin_lyase_fold/virulence"/>
</dbReference>
<dbReference type="CDD" id="cd01343">
    <property type="entry name" value="PL1_Passenger_AT"/>
    <property type="match status" value="1"/>
</dbReference>
<dbReference type="EMBL" id="JACAQA010000017">
    <property type="protein sequence ID" value="NWB87216.1"/>
    <property type="molecule type" value="Genomic_DNA"/>
</dbReference>
<evidence type="ECO:0000259" key="3">
    <source>
        <dbReference type="PROSITE" id="PS51208"/>
    </source>
</evidence>
<dbReference type="SUPFAM" id="SSF51126">
    <property type="entry name" value="Pectin lyase-like"/>
    <property type="match status" value="1"/>
</dbReference>
<dbReference type="SUPFAM" id="SSF103515">
    <property type="entry name" value="Autotransporter"/>
    <property type="match status" value="1"/>
</dbReference>
<organism evidence="4 5">
    <name type="scientific">Pseudomonas gingeri</name>
    <dbReference type="NCBI Taxonomy" id="117681"/>
    <lineage>
        <taxon>Bacteria</taxon>
        <taxon>Pseudomonadati</taxon>
        <taxon>Pseudomonadota</taxon>
        <taxon>Gammaproteobacteria</taxon>
        <taxon>Pseudomonadales</taxon>
        <taxon>Pseudomonadaceae</taxon>
        <taxon>Pseudomonas</taxon>
    </lineage>
</organism>
<keyword evidence="1 2" id="KW-0732">Signal</keyword>
<dbReference type="Proteomes" id="UP000522864">
    <property type="component" value="Unassembled WGS sequence"/>
</dbReference>
<evidence type="ECO:0000313" key="5">
    <source>
        <dbReference type="Proteomes" id="UP000522864"/>
    </source>
</evidence>
<evidence type="ECO:0000256" key="1">
    <source>
        <dbReference type="ARBA" id="ARBA00022729"/>
    </source>
</evidence>
<dbReference type="Gene3D" id="2.40.128.130">
    <property type="entry name" value="Autotransporter beta-domain"/>
    <property type="match status" value="1"/>
</dbReference>
<feature type="chain" id="PRO_5031367997" evidence="2">
    <location>
        <begin position="36"/>
        <end position="759"/>
    </location>
</feature>
<dbReference type="NCBIfam" id="TIGR01414">
    <property type="entry name" value="autotrans_barl"/>
    <property type="match status" value="1"/>
</dbReference>
<dbReference type="PROSITE" id="PS51208">
    <property type="entry name" value="AUTOTRANSPORTER"/>
    <property type="match status" value="1"/>
</dbReference>
<dbReference type="Pfam" id="PF03212">
    <property type="entry name" value="Pertactin"/>
    <property type="match status" value="1"/>
</dbReference>
<dbReference type="SMART" id="SM00869">
    <property type="entry name" value="Autotransporter"/>
    <property type="match status" value="1"/>
</dbReference>
<dbReference type="InterPro" id="IPR036709">
    <property type="entry name" value="Autotransporte_beta_dom_sf"/>
</dbReference>
<protein>
    <submittedName>
        <fullName evidence="4">Autotransporter outer membrane beta-barrel domain-containing protein</fullName>
    </submittedName>
</protein>
<evidence type="ECO:0000256" key="2">
    <source>
        <dbReference type="SAM" id="SignalP"/>
    </source>
</evidence>
<dbReference type="PANTHER" id="PTHR35037:SF7">
    <property type="entry name" value="AUTOTRANSPORTER"/>
    <property type="match status" value="1"/>
</dbReference>
<gene>
    <name evidence="4" type="ORF">HX830_20285</name>
</gene>
<dbReference type="Gene3D" id="2.160.20.20">
    <property type="match status" value="1"/>
</dbReference>
<dbReference type="InterPro" id="IPR004899">
    <property type="entry name" value="Pertactin_central"/>
</dbReference>
<feature type="domain" description="Autotransporter" evidence="3">
    <location>
        <begin position="490"/>
        <end position="759"/>
    </location>
</feature>
<dbReference type="AlphaFoldDB" id="A0A7Y7WTW5"/>
<dbReference type="GO" id="GO:0019867">
    <property type="term" value="C:outer membrane"/>
    <property type="evidence" value="ECO:0007669"/>
    <property type="project" value="InterPro"/>
</dbReference>
<name>A0A7Y7WTW5_9PSED</name>
<proteinExistence type="predicted"/>
<dbReference type="PRINTS" id="PR01484">
    <property type="entry name" value="PRTACTNFAMLY"/>
</dbReference>